<accession>A0A8X8GW27</accession>
<dbReference type="EMBL" id="WHUT02000001">
    <property type="protein sequence ID" value="NUB42958.1"/>
    <property type="molecule type" value="Genomic_DNA"/>
</dbReference>
<reference evidence="1" key="1">
    <citation type="submission" date="2020-05" db="EMBL/GenBank/DDBJ databases">
        <title>Fertoebacter nigrum gen. nov., sp. nov., a new member of the family Rhodobacteraceae.</title>
        <authorList>
            <person name="Szuroczki S."/>
            <person name="Abbaszade G."/>
            <person name="Buni D."/>
            <person name="Schumann P."/>
            <person name="Toth E."/>
        </authorList>
    </citation>
    <scope>NUCLEOTIDE SEQUENCE</scope>
    <source>
        <strain evidence="1">RG-N-1a</strain>
    </source>
</reference>
<dbReference type="AlphaFoldDB" id="A0A8X8GW27"/>
<comment type="caution">
    <text evidence="1">The sequence shown here is derived from an EMBL/GenBank/DDBJ whole genome shotgun (WGS) entry which is preliminary data.</text>
</comment>
<evidence type="ECO:0000313" key="2">
    <source>
        <dbReference type="Proteomes" id="UP000484076"/>
    </source>
</evidence>
<sequence length="321" mass="35227">MSVDVPVSPAAAPDAAGATDRDSWLALMDDIGEEAGYFQPLGDAHWAFFSDQSPVLLVTFESLAAIRATPGQMPAGHAIAAAKGWSHLCLIAEGDTWYRDAAVYRYFDRLVDDAFFEDFDRVVFYGSGMGGYAACAYSVTAPGATVLALQPRATLDPAVAGWDRRDMAKRRLSFTDRYGFAPDMTEGTGEVFVLHDPAQPLDAMHAALFTKPYVTQLRCRHLTRRADLPQALTQMNILSQLIEAACEGRMSAPLFHSLWRGRRQYGPYLRTLWALTEGRPAREIMVCRSVSQRLNAPRFRKRLAELESAAAAGPATSSATL</sequence>
<dbReference type="Proteomes" id="UP000484076">
    <property type="component" value="Unassembled WGS sequence"/>
</dbReference>
<name>A0A8X8GW27_9RHOB</name>
<organism evidence="1 2">
    <name type="scientific">Fertoeibacter niger</name>
    <dbReference type="NCBI Taxonomy" id="2656921"/>
    <lineage>
        <taxon>Bacteria</taxon>
        <taxon>Pseudomonadati</taxon>
        <taxon>Pseudomonadota</taxon>
        <taxon>Alphaproteobacteria</taxon>
        <taxon>Rhodobacterales</taxon>
        <taxon>Paracoccaceae</taxon>
        <taxon>Fertoeibacter</taxon>
    </lineage>
</organism>
<dbReference type="RefSeq" id="WP_152823651.1">
    <property type="nucleotide sequence ID" value="NZ_WHUT02000001.1"/>
</dbReference>
<gene>
    <name evidence="1" type="ORF">GEU84_001045</name>
</gene>
<evidence type="ECO:0000313" key="1">
    <source>
        <dbReference type="EMBL" id="NUB42958.1"/>
    </source>
</evidence>
<keyword evidence="2" id="KW-1185">Reference proteome</keyword>
<proteinExistence type="predicted"/>
<protein>
    <submittedName>
        <fullName evidence="1">Phosphoadenosine phosphosulfate reductase</fullName>
    </submittedName>
</protein>